<dbReference type="EMBL" id="LR796356">
    <property type="protein sequence ID" value="CAB4139637.1"/>
    <property type="molecule type" value="Genomic_DNA"/>
</dbReference>
<reference evidence="1" key="1">
    <citation type="submission" date="2020-04" db="EMBL/GenBank/DDBJ databases">
        <authorList>
            <person name="Chiriac C."/>
            <person name="Salcher M."/>
            <person name="Ghai R."/>
            <person name="Kavagutti S V."/>
        </authorList>
    </citation>
    <scope>NUCLEOTIDE SEQUENCE</scope>
</reference>
<name>A0A6J5M2M5_9CAUD</name>
<sequence>MSNRPTTIAALYVEPQGSYINAPGVDPWDEARDARAYRGPHPVVAHPPCQRWGRFWHGSPMRPHVHKLGDDGGCFREALHAVRTWGGVLEHPADSKAWDAFGLIKPKRHQGWTDHDANGGRSCYVEQGHYGHVARKATWLYAVGTAYPELTWGPCEQRLHPGLLAKYGYAYARRAGMIGVQGGKDKTAKRNHTPPAFRDLLLTIARSAA</sequence>
<accession>A0A6J5M2M5</accession>
<gene>
    <name evidence="1" type="ORF">UFOVP347_49</name>
</gene>
<organism evidence="1">
    <name type="scientific">uncultured Caudovirales phage</name>
    <dbReference type="NCBI Taxonomy" id="2100421"/>
    <lineage>
        <taxon>Viruses</taxon>
        <taxon>Duplodnaviria</taxon>
        <taxon>Heunggongvirae</taxon>
        <taxon>Uroviricota</taxon>
        <taxon>Caudoviricetes</taxon>
        <taxon>Peduoviridae</taxon>
        <taxon>Maltschvirus</taxon>
        <taxon>Maltschvirus maltsch</taxon>
    </lineage>
</organism>
<protein>
    <submittedName>
        <fullName evidence="1">Uncharacterized protein</fullName>
    </submittedName>
</protein>
<proteinExistence type="predicted"/>
<evidence type="ECO:0000313" key="1">
    <source>
        <dbReference type="EMBL" id="CAB4139637.1"/>
    </source>
</evidence>